<name>A0A109LHH7_PSEFL</name>
<evidence type="ECO:0000313" key="2">
    <source>
        <dbReference type="Proteomes" id="UP000061348"/>
    </source>
</evidence>
<comment type="caution">
    <text evidence="1">The sequence shown here is derived from an EMBL/GenBank/DDBJ whole genome shotgun (WGS) entry which is preliminary data.</text>
</comment>
<dbReference type="EMBL" id="LCYA01000067">
    <property type="protein sequence ID" value="KWV87743.1"/>
    <property type="molecule type" value="Genomic_DNA"/>
</dbReference>
<dbReference type="Proteomes" id="UP000061348">
    <property type="component" value="Unassembled WGS sequence"/>
</dbReference>
<sequence length="84" mass="9257">MQQDHRFAIDGAVGFVRHIKQGCAHIQQWGGGRQGCHTVFSPLSLRSRNVAALINAKWLKAWGVLPRCRAWLSNSSAYNPSGLA</sequence>
<gene>
    <name evidence="1" type="ORF">PFLmoz3_02680</name>
</gene>
<evidence type="ECO:0000313" key="1">
    <source>
        <dbReference type="EMBL" id="KWV87743.1"/>
    </source>
</evidence>
<organism evidence="1 2">
    <name type="scientific">Pseudomonas fluorescens</name>
    <dbReference type="NCBI Taxonomy" id="294"/>
    <lineage>
        <taxon>Bacteria</taxon>
        <taxon>Pseudomonadati</taxon>
        <taxon>Pseudomonadota</taxon>
        <taxon>Gammaproteobacteria</taxon>
        <taxon>Pseudomonadales</taxon>
        <taxon>Pseudomonadaceae</taxon>
        <taxon>Pseudomonas</taxon>
    </lineage>
</organism>
<proteinExistence type="predicted"/>
<reference evidence="1 2" key="1">
    <citation type="submission" date="2015-05" db="EMBL/GenBank/DDBJ databases">
        <title>A genomic and transcriptomic approach to investigate the blue pigment phenotype in Pseudomonas fluorescens.</title>
        <authorList>
            <person name="Andreani N.A."/>
            <person name="Cardazzo B."/>
        </authorList>
    </citation>
    <scope>NUCLEOTIDE SEQUENCE [LARGE SCALE GENOMIC DNA]</scope>
    <source>
        <strain evidence="1 2">Ps_22</strain>
    </source>
</reference>
<accession>A0A109LHH7</accession>
<protein>
    <submittedName>
        <fullName evidence="1">Uncharacterized protein</fullName>
    </submittedName>
</protein>
<dbReference type="AlphaFoldDB" id="A0A109LHH7"/>